<dbReference type="RefSeq" id="WP_148930937.1">
    <property type="nucleotide sequence ID" value="NZ_VNHS01000007.1"/>
</dbReference>
<dbReference type="InterPro" id="IPR029062">
    <property type="entry name" value="Class_I_gatase-like"/>
</dbReference>
<comment type="caution">
    <text evidence="2">The sequence shown here is derived from an EMBL/GenBank/DDBJ whole genome shotgun (WGS) entry which is preliminary data.</text>
</comment>
<sequence length="343" mass="35079">MLNVQIALFDGFDLLDAIAPYEVFCAAGMFADGAVQAELVAAEGARTVTSGVGGVRMEATAKLDPSRPGIILVPGASGELLGDGLEAIPAILARAAGTELIALMEQAIGNPAITVATVCGGSLLLAMGGLVEGRPAVTHHMGMEVLGATGARPIQARVVDDGDFVSGGGVTSGLDVAIHLVERELGPSVALAVEQLFEFERRGTAWKSGGMTPKASGAAEAAAASEVQVREGLPVAVARNGGGGSAFDGEWEATIATPVGKMNVLFRIETALGVVRGTAAQGDEFSELIDPVLTGGTLRWSQRITKPMRLNLTFEARVDGDHMTGTAKAGVLPASKLSGRRVK</sequence>
<reference evidence="2 3" key="1">
    <citation type="submission" date="2019-07" db="EMBL/GenBank/DDBJ databases">
        <title>Genomic Encyclopedia of Type Strains, Phase III (KMG-III): the genomes of soil and plant-associated and newly described type strains.</title>
        <authorList>
            <person name="Whitman W."/>
        </authorList>
    </citation>
    <scope>NUCLEOTIDE SEQUENCE [LARGE SCALE GENOMIC DNA]</scope>
    <source>
        <strain evidence="2 3">BL24</strain>
    </source>
</reference>
<dbReference type="Pfam" id="PF01965">
    <property type="entry name" value="DJ-1_PfpI"/>
    <property type="match status" value="1"/>
</dbReference>
<dbReference type="Gene3D" id="3.40.50.880">
    <property type="match status" value="1"/>
</dbReference>
<keyword evidence="3" id="KW-1185">Reference proteome</keyword>
<feature type="domain" description="DJ-1/PfpI" evidence="1">
    <location>
        <begin position="4"/>
        <end position="182"/>
    </location>
</feature>
<name>A0A5S5C4I7_9BACL</name>
<evidence type="ECO:0000313" key="3">
    <source>
        <dbReference type="Proteomes" id="UP000323257"/>
    </source>
</evidence>
<organism evidence="2 3">
    <name type="scientific">Paenibacillus methanolicus</name>
    <dbReference type="NCBI Taxonomy" id="582686"/>
    <lineage>
        <taxon>Bacteria</taxon>
        <taxon>Bacillati</taxon>
        <taxon>Bacillota</taxon>
        <taxon>Bacilli</taxon>
        <taxon>Bacillales</taxon>
        <taxon>Paenibacillaceae</taxon>
        <taxon>Paenibacillus</taxon>
    </lineage>
</organism>
<dbReference type="InterPro" id="IPR052158">
    <property type="entry name" value="INH-QAR"/>
</dbReference>
<proteinExistence type="predicted"/>
<dbReference type="PANTHER" id="PTHR43130">
    <property type="entry name" value="ARAC-FAMILY TRANSCRIPTIONAL REGULATOR"/>
    <property type="match status" value="1"/>
</dbReference>
<dbReference type="AlphaFoldDB" id="A0A5S5C4I7"/>
<dbReference type="GO" id="GO:0006355">
    <property type="term" value="P:regulation of DNA-templated transcription"/>
    <property type="evidence" value="ECO:0007669"/>
    <property type="project" value="TreeGrafter"/>
</dbReference>
<evidence type="ECO:0000313" key="2">
    <source>
        <dbReference type="EMBL" id="TYP73392.1"/>
    </source>
</evidence>
<dbReference type="Proteomes" id="UP000323257">
    <property type="component" value="Unassembled WGS sequence"/>
</dbReference>
<dbReference type="InterPro" id="IPR002818">
    <property type="entry name" value="DJ-1/PfpI"/>
</dbReference>
<dbReference type="CDD" id="cd03139">
    <property type="entry name" value="GATase1_PfpI_2"/>
    <property type="match status" value="1"/>
</dbReference>
<dbReference type="EMBL" id="VNHS01000007">
    <property type="protein sequence ID" value="TYP73392.1"/>
    <property type="molecule type" value="Genomic_DNA"/>
</dbReference>
<dbReference type="PANTHER" id="PTHR43130:SF2">
    <property type="entry name" value="DJ-1_PFPI DOMAIN-CONTAINING PROTEIN"/>
    <property type="match status" value="1"/>
</dbReference>
<evidence type="ECO:0000259" key="1">
    <source>
        <dbReference type="Pfam" id="PF01965"/>
    </source>
</evidence>
<protein>
    <submittedName>
        <fullName evidence="2">DJ-1/PfpI family protein</fullName>
    </submittedName>
</protein>
<dbReference type="OrthoDB" id="9803764at2"/>
<gene>
    <name evidence="2" type="ORF">BCM02_107376</name>
</gene>
<dbReference type="SUPFAM" id="SSF52317">
    <property type="entry name" value="Class I glutamine amidotransferase-like"/>
    <property type="match status" value="1"/>
</dbReference>
<accession>A0A5S5C4I7</accession>